<dbReference type="Proteomes" id="UP000033618">
    <property type="component" value="Unassembled WGS sequence"/>
</dbReference>
<dbReference type="InterPro" id="IPR013324">
    <property type="entry name" value="RNA_pol_sigma_r3/r4-like"/>
</dbReference>
<evidence type="ECO:0000259" key="6">
    <source>
        <dbReference type="Pfam" id="PF08281"/>
    </source>
</evidence>
<evidence type="ECO:0000313" key="7">
    <source>
        <dbReference type="EMBL" id="KKB61993.1"/>
    </source>
</evidence>
<dbReference type="STRING" id="28092.WM40_20080"/>
<comment type="caution">
    <text evidence="7">The sequence shown here is derived from an EMBL/GenBank/DDBJ whole genome shotgun (WGS) entry which is preliminary data.</text>
</comment>
<dbReference type="InterPro" id="IPR013249">
    <property type="entry name" value="RNA_pol_sigma70_r4_t2"/>
</dbReference>
<evidence type="ECO:0000259" key="5">
    <source>
        <dbReference type="Pfam" id="PF04542"/>
    </source>
</evidence>
<organism evidence="7 8">
    <name type="scientific">Robbsia andropogonis</name>
    <dbReference type="NCBI Taxonomy" id="28092"/>
    <lineage>
        <taxon>Bacteria</taxon>
        <taxon>Pseudomonadati</taxon>
        <taxon>Pseudomonadota</taxon>
        <taxon>Betaproteobacteria</taxon>
        <taxon>Burkholderiales</taxon>
        <taxon>Burkholderiaceae</taxon>
        <taxon>Robbsia</taxon>
    </lineage>
</organism>
<dbReference type="SUPFAM" id="SSF88946">
    <property type="entry name" value="Sigma2 domain of RNA polymerase sigma factors"/>
    <property type="match status" value="1"/>
</dbReference>
<evidence type="ECO:0000256" key="2">
    <source>
        <dbReference type="ARBA" id="ARBA00023015"/>
    </source>
</evidence>
<sequence>MSHERWLVDCVGRGDSSALARLYHLHRRRITRFLSRLTWKSELQNEIVNDAFMVVWRKAKDFRGDSSVSTWITSIAYRCALQTLRNNRRDEFELLDTELMIQNSPDYDLSDILSKALDLLPEEQRVTMTLAYILGHSVEEIARITDCPVTTVKARMHRARAKLRVALNSLGG</sequence>
<dbReference type="GO" id="GO:0006352">
    <property type="term" value="P:DNA-templated transcription initiation"/>
    <property type="evidence" value="ECO:0007669"/>
    <property type="project" value="InterPro"/>
</dbReference>
<comment type="similarity">
    <text evidence="1">Belongs to the sigma-70 factor family. ECF subfamily.</text>
</comment>
<feature type="domain" description="RNA polymerase sigma factor 70 region 4 type 2" evidence="6">
    <location>
        <begin position="112"/>
        <end position="163"/>
    </location>
</feature>
<feature type="domain" description="RNA polymerase sigma-70 region 2" evidence="5">
    <location>
        <begin position="22"/>
        <end position="89"/>
    </location>
</feature>
<dbReference type="InterPro" id="IPR007627">
    <property type="entry name" value="RNA_pol_sigma70_r2"/>
</dbReference>
<dbReference type="Pfam" id="PF04542">
    <property type="entry name" value="Sigma70_r2"/>
    <property type="match status" value="1"/>
</dbReference>
<dbReference type="CDD" id="cd06171">
    <property type="entry name" value="Sigma70_r4"/>
    <property type="match status" value="1"/>
</dbReference>
<dbReference type="SUPFAM" id="SSF88659">
    <property type="entry name" value="Sigma3 and sigma4 domains of RNA polymerase sigma factors"/>
    <property type="match status" value="1"/>
</dbReference>
<keyword evidence="3" id="KW-0731">Sigma factor</keyword>
<accession>A0A0F5JVV3</accession>
<dbReference type="InterPro" id="IPR036388">
    <property type="entry name" value="WH-like_DNA-bd_sf"/>
</dbReference>
<dbReference type="InterPro" id="IPR014284">
    <property type="entry name" value="RNA_pol_sigma-70_dom"/>
</dbReference>
<name>A0A0F5JVV3_9BURK</name>
<proteinExistence type="inferred from homology"/>
<dbReference type="GO" id="GO:0016987">
    <property type="term" value="F:sigma factor activity"/>
    <property type="evidence" value="ECO:0007669"/>
    <property type="project" value="UniProtKB-KW"/>
</dbReference>
<evidence type="ECO:0000256" key="3">
    <source>
        <dbReference type="ARBA" id="ARBA00023082"/>
    </source>
</evidence>
<keyword evidence="8" id="KW-1185">Reference proteome</keyword>
<reference evidence="7 8" key="1">
    <citation type="submission" date="2015-03" db="EMBL/GenBank/DDBJ databases">
        <title>Draft Genome Sequence of Burkholderia andropogonis type strain ICMP2807, isolated from Sorghum bicolor.</title>
        <authorList>
            <person name="Lopes-Santos L."/>
            <person name="Castro D.B."/>
            <person name="Ottoboni L.M."/>
            <person name="Park D."/>
            <person name="Weirc B.S."/>
            <person name="Destefano S.A."/>
        </authorList>
    </citation>
    <scope>NUCLEOTIDE SEQUENCE [LARGE SCALE GENOMIC DNA]</scope>
    <source>
        <strain evidence="7 8">ICMP2807</strain>
    </source>
</reference>
<dbReference type="InterPro" id="IPR039425">
    <property type="entry name" value="RNA_pol_sigma-70-like"/>
</dbReference>
<dbReference type="PATRIC" id="fig|28092.6.peg.4722"/>
<gene>
    <name evidence="7" type="ORF">WM40_20080</name>
</gene>
<dbReference type="NCBIfam" id="TIGR02937">
    <property type="entry name" value="sigma70-ECF"/>
    <property type="match status" value="1"/>
</dbReference>
<keyword evidence="2" id="KW-0805">Transcription regulation</keyword>
<dbReference type="AlphaFoldDB" id="A0A0F5JVV3"/>
<evidence type="ECO:0000256" key="1">
    <source>
        <dbReference type="ARBA" id="ARBA00010641"/>
    </source>
</evidence>
<dbReference type="Gene3D" id="1.10.1740.10">
    <property type="match status" value="1"/>
</dbReference>
<protein>
    <recommendedName>
        <fullName evidence="9">RNA polymerase sigma70</fullName>
    </recommendedName>
</protein>
<dbReference type="PANTHER" id="PTHR43133">
    <property type="entry name" value="RNA POLYMERASE ECF-TYPE SIGMA FACTO"/>
    <property type="match status" value="1"/>
</dbReference>
<evidence type="ECO:0000256" key="4">
    <source>
        <dbReference type="ARBA" id="ARBA00023163"/>
    </source>
</evidence>
<dbReference type="GO" id="GO:0003677">
    <property type="term" value="F:DNA binding"/>
    <property type="evidence" value="ECO:0007669"/>
    <property type="project" value="InterPro"/>
</dbReference>
<dbReference type="EMBL" id="LAQU01000027">
    <property type="protein sequence ID" value="KKB61993.1"/>
    <property type="molecule type" value="Genomic_DNA"/>
</dbReference>
<dbReference type="InterPro" id="IPR013325">
    <property type="entry name" value="RNA_pol_sigma_r2"/>
</dbReference>
<evidence type="ECO:0000313" key="8">
    <source>
        <dbReference type="Proteomes" id="UP000033618"/>
    </source>
</evidence>
<keyword evidence="4" id="KW-0804">Transcription</keyword>
<dbReference type="PANTHER" id="PTHR43133:SF32">
    <property type="entry name" value="BLR3042 PROTEIN"/>
    <property type="match status" value="1"/>
</dbReference>
<evidence type="ECO:0008006" key="9">
    <source>
        <dbReference type="Google" id="ProtNLM"/>
    </source>
</evidence>
<dbReference type="Pfam" id="PF08281">
    <property type="entry name" value="Sigma70_r4_2"/>
    <property type="match status" value="1"/>
</dbReference>
<dbReference type="Gene3D" id="1.10.10.10">
    <property type="entry name" value="Winged helix-like DNA-binding domain superfamily/Winged helix DNA-binding domain"/>
    <property type="match status" value="1"/>
</dbReference>